<reference evidence="2 3" key="1">
    <citation type="journal article" date="2015" name="Int. J. Syst. Evol. Microbiol.">
        <title>M ethanocaldococcus bathoardescens sp. nov., a hyperthermophilic methanogen isolated from a volcanically active deep-sea hydrothermal vent.</title>
        <authorList>
            <person name="Stewart L.C."/>
            <person name="Jung J.H."/>
            <person name="Kim Y.T."/>
            <person name="Kwon S.W."/>
            <person name="Park C.S."/>
            <person name="Holden J.F."/>
        </authorList>
    </citation>
    <scope>NUCLEOTIDE SEQUENCE [LARGE SCALE GENOMIC DNA]</scope>
    <source>
        <strain evidence="2 3">JH146</strain>
    </source>
</reference>
<evidence type="ECO:0000313" key="3">
    <source>
        <dbReference type="Proteomes" id="UP000028781"/>
    </source>
</evidence>
<keyword evidence="1" id="KW-0812">Transmembrane</keyword>
<dbReference type="Proteomes" id="UP000028781">
    <property type="component" value="Chromosome"/>
</dbReference>
<sequence length="176" mass="20342">MINSIDLAIGTVILLIGMAYWTVSIVEHNNNYVDMVKTDYIFDKGISIMEHLSEDGTLENAVLLYYFGRVNESKKLLEDRIPLKYYKLYIDGNLLINNANGVYENNSVYVLAILTLNRSEGWYVIYGDENNINISNERFLDYDEAYAAYMDFEIHMPVYLSKNITSSRVELYILGN</sequence>
<evidence type="ECO:0000256" key="1">
    <source>
        <dbReference type="SAM" id="Phobius"/>
    </source>
</evidence>
<keyword evidence="1" id="KW-1133">Transmembrane helix</keyword>
<feature type="transmembrane region" description="Helical" evidence="1">
    <location>
        <begin position="7"/>
        <end position="26"/>
    </location>
</feature>
<keyword evidence="1" id="KW-0472">Membrane</keyword>
<protein>
    <submittedName>
        <fullName evidence="2">Uncharacterized protein</fullName>
    </submittedName>
</protein>
<name>A0A076LHF4_9EURY</name>
<dbReference type="OrthoDB" id="65554at2157"/>
<dbReference type="RefSeq" id="WP_048202436.1">
    <property type="nucleotide sequence ID" value="NZ_CP009149.1"/>
</dbReference>
<proteinExistence type="predicted"/>
<dbReference type="GeneID" id="24892147"/>
<keyword evidence="3" id="KW-1185">Reference proteome</keyword>
<dbReference type="AlphaFoldDB" id="A0A076LHF4"/>
<dbReference type="KEGG" id="mjh:JH146_1515"/>
<dbReference type="HOGENOM" id="CLU_1514623_0_0_2"/>
<dbReference type="EMBL" id="CP009149">
    <property type="protein sequence ID" value="AIJ06357.1"/>
    <property type="molecule type" value="Genomic_DNA"/>
</dbReference>
<evidence type="ECO:0000313" key="2">
    <source>
        <dbReference type="EMBL" id="AIJ06357.1"/>
    </source>
</evidence>
<accession>A0A076LHF4</accession>
<dbReference type="STRING" id="1301915.JH146_1515"/>
<organism evidence="2 3">
    <name type="scientific">Methanocaldococcus bathoardescens</name>
    <dbReference type="NCBI Taxonomy" id="1301915"/>
    <lineage>
        <taxon>Archaea</taxon>
        <taxon>Methanobacteriati</taxon>
        <taxon>Methanobacteriota</taxon>
        <taxon>Methanomada group</taxon>
        <taxon>Methanococci</taxon>
        <taxon>Methanococcales</taxon>
        <taxon>Methanocaldococcaceae</taxon>
        <taxon>Methanocaldococcus</taxon>
    </lineage>
</organism>
<gene>
    <name evidence="2" type="ORF">JH146_1515</name>
</gene>